<gene>
    <name evidence="1" type="ORF">NM688_g5479</name>
</gene>
<organism evidence="1 2">
    <name type="scientific">Phlebia brevispora</name>
    <dbReference type="NCBI Taxonomy" id="194682"/>
    <lineage>
        <taxon>Eukaryota</taxon>
        <taxon>Fungi</taxon>
        <taxon>Dikarya</taxon>
        <taxon>Basidiomycota</taxon>
        <taxon>Agaricomycotina</taxon>
        <taxon>Agaricomycetes</taxon>
        <taxon>Polyporales</taxon>
        <taxon>Meruliaceae</taxon>
        <taxon>Phlebia</taxon>
    </lineage>
</organism>
<evidence type="ECO:0000313" key="2">
    <source>
        <dbReference type="Proteomes" id="UP001148662"/>
    </source>
</evidence>
<evidence type="ECO:0000313" key="1">
    <source>
        <dbReference type="EMBL" id="KAJ3546758.1"/>
    </source>
</evidence>
<dbReference type="Proteomes" id="UP001148662">
    <property type="component" value="Unassembled WGS sequence"/>
</dbReference>
<accession>A0ACC1SUM7</accession>
<name>A0ACC1SUM7_9APHY</name>
<protein>
    <submittedName>
        <fullName evidence="1">Uncharacterized protein</fullName>
    </submittedName>
</protein>
<comment type="caution">
    <text evidence="1">The sequence shown here is derived from an EMBL/GenBank/DDBJ whole genome shotgun (WGS) entry which is preliminary data.</text>
</comment>
<sequence length="211" mass="22976">MAGLRMSIVVSATSFLLGLLFTHWIADSLTLWKSPSTNSDPRLWIAATYYSILTRMPPMLAYIYVAVAVLGGLTLLWSLGDGRAGNLMFDGGSLLLYSSAVAMYLYSVLPNLFENFSALPLPFVRAEPTAPPSTSPSVPPFPTTLRTPTLELASSHLVCSVALTGVLLLQAGRWWAEQKDVDDDEEEAPSPDEKAVVKDEKEPVKEKKKAS</sequence>
<dbReference type="EMBL" id="JANHOG010001013">
    <property type="protein sequence ID" value="KAJ3546758.1"/>
    <property type="molecule type" value="Genomic_DNA"/>
</dbReference>
<reference evidence="1" key="1">
    <citation type="submission" date="2022-07" db="EMBL/GenBank/DDBJ databases">
        <title>Genome Sequence of Phlebia brevispora.</title>
        <authorList>
            <person name="Buettner E."/>
        </authorList>
    </citation>
    <scope>NUCLEOTIDE SEQUENCE</scope>
    <source>
        <strain evidence="1">MPL23</strain>
    </source>
</reference>
<proteinExistence type="predicted"/>
<keyword evidence="2" id="KW-1185">Reference proteome</keyword>